<keyword evidence="2" id="KW-1185">Reference proteome</keyword>
<sequence>MIDGRELDGPGPIYPDISSVFTQEFLLYGCSTHDLLIHLFYWILVITGFYICNKKTVVWWERTGMANLRGIVQFKAALKEKSNTMNIFFRLRHGFISAKQFEPGKWKEALIPMENVDNWGLSENRRTRTQYKLKKKYYMCNFHTGGKEGRCTYVGTYSSVNEHFSIHTGVYLYHCWACESYFSEGCYSMEDLKKKVTYGTRT</sequence>
<protein>
    <submittedName>
        <fullName evidence="1">Uncharacterized protein</fullName>
    </submittedName>
</protein>
<evidence type="ECO:0000313" key="1">
    <source>
        <dbReference type="EMBL" id="EFP06489.1"/>
    </source>
</evidence>
<gene>
    <name evidence="1" type="ORF">CRE_08332</name>
</gene>
<dbReference type="AlphaFoldDB" id="E3MPG2"/>
<dbReference type="HOGENOM" id="CLU_1355778_0_0_1"/>
<proteinExistence type="predicted"/>
<name>E3MPG2_CAERE</name>
<evidence type="ECO:0000313" key="2">
    <source>
        <dbReference type="Proteomes" id="UP000008281"/>
    </source>
</evidence>
<accession>E3MPG2</accession>
<dbReference type="Proteomes" id="UP000008281">
    <property type="component" value="Unassembled WGS sequence"/>
</dbReference>
<organism evidence="2">
    <name type="scientific">Caenorhabditis remanei</name>
    <name type="common">Caenorhabditis vulgaris</name>
    <dbReference type="NCBI Taxonomy" id="31234"/>
    <lineage>
        <taxon>Eukaryota</taxon>
        <taxon>Metazoa</taxon>
        <taxon>Ecdysozoa</taxon>
        <taxon>Nematoda</taxon>
        <taxon>Chromadorea</taxon>
        <taxon>Rhabditida</taxon>
        <taxon>Rhabditina</taxon>
        <taxon>Rhabditomorpha</taxon>
        <taxon>Rhabditoidea</taxon>
        <taxon>Rhabditidae</taxon>
        <taxon>Peloderinae</taxon>
        <taxon>Caenorhabditis</taxon>
    </lineage>
</organism>
<reference evidence="1" key="1">
    <citation type="submission" date="2007-07" db="EMBL/GenBank/DDBJ databases">
        <title>PCAP assembly of the Caenorhabditis remanei genome.</title>
        <authorList>
            <consortium name="The Caenorhabditis remanei Sequencing Consortium"/>
            <person name="Wilson R.K."/>
        </authorList>
    </citation>
    <scope>NUCLEOTIDE SEQUENCE [LARGE SCALE GENOMIC DNA]</scope>
    <source>
        <strain evidence="1">PB4641</strain>
    </source>
</reference>
<dbReference type="EMBL" id="DS268463">
    <property type="protein sequence ID" value="EFP06489.1"/>
    <property type="molecule type" value="Genomic_DNA"/>
</dbReference>